<feature type="domain" description="PLD phosphodiesterase" evidence="1">
    <location>
        <begin position="533"/>
        <end position="560"/>
    </location>
</feature>
<dbReference type="GO" id="GO:0030572">
    <property type="term" value="F:phosphatidyltransferase activity"/>
    <property type="evidence" value="ECO:0007669"/>
    <property type="project" value="UniProtKB-ARBA"/>
</dbReference>
<gene>
    <name evidence="2" type="ORF">COW36_10915</name>
</gene>
<comment type="caution">
    <text evidence="2">The sequence shown here is derived from an EMBL/GenBank/DDBJ whole genome shotgun (WGS) entry which is preliminary data.</text>
</comment>
<dbReference type="PANTHER" id="PTHR21248:SF12">
    <property type="entry name" value="CARDIOLIPIN SYNTHASE C"/>
    <property type="match status" value="1"/>
</dbReference>
<sequence length="833" mass="92524">MVNPIEQSSPLPFPFANQPENICRPEPEKLICEAEPSLDLTERRFPQAANSGKAQPQVDFAQLNAQADLELELTDSNGVLKTGKEDIHGQLSGEIILNGDLLNQNFDALKKSVSSAQMKSLSFDPDDRAYVIGMKAKTLKGLLWDNFEIRLKATPAGQLYLDVDENWFPNSSILSRLRDGIKQALNSHLNQKLDALEIELETRRDGDKLYLTPAIKKLKFPLDADHALRFKEIQNAIGRFSIDPKGHLHLRFDKLELTGSTDPQAARGPAQSTPDALKLKLEARSYKDKHHEMNLKGKILLDIDAQEAQKIKMGGETLSKRVSQTGLEADLDSTISISAAGKVNAQAQNHWQLKNTVIEGKTYQIEAEKIEVSLDTQSGLSLEVKTHSPTQTFRPQLSQNTVEPLIDGPNYHEEMKSAIAGAQESIEIESFLYYDEPSTRDLARQLLLKAAGLKPGKSRLVYDPLATQGLPVHILVNHRLTQTGFESVKKIFAETQAQLSQEIQTLPISDAAKADYLKRMQTHLKLGALTDGVAKADHRKLLLIDGKTGYTGGINLGDHFLKPDSYHDIMLKVTGPAVGEMRAQYAANWQDFTGKPAELRLKSKSELEKAARQHAHSTQQNLVSSGIVTTDDSSNQIEAALLDAIGHAKKEINIEHAYFYHPAVLQALKNAVSRGVTVKITVPDKSDEDLYNIINADMIRQLMETAQKTGKGKVQAWLYTGTPGKYSHMAHTKALSVDGETAVIGSANLIPRSLNSPFRKVLPDGSRQNILFNEEMSLYLHDAQKVKELDQKLFEFDRNQKSKPFSYAEVLKRIQDLGGEKVLQQEKLKANLS</sequence>
<dbReference type="Pfam" id="PF13091">
    <property type="entry name" value="PLDc_2"/>
    <property type="match status" value="1"/>
</dbReference>
<evidence type="ECO:0000313" key="2">
    <source>
        <dbReference type="EMBL" id="PIW16975.1"/>
    </source>
</evidence>
<dbReference type="Proteomes" id="UP000231019">
    <property type="component" value="Unassembled WGS sequence"/>
</dbReference>
<dbReference type="SMART" id="SM00155">
    <property type="entry name" value="PLDc"/>
    <property type="match status" value="2"/>
</dbReference>
<accession>A0A2M7G523</accession>
<dbReference type="GO" id="GO:0032049">
    <property type="term" value="P:cardiolipin biosynthetic process"/>
    <property type="evidence" value="ECO:0007669"/>
    <property type="project" value="UniProtKB-ARBA"/>
</dbReference>
<dbReference type="Gene3D" id="3.30.870.10">
    <property type="entry name" value="Endonuclease Chain A"/>
    <property type="match status" value="2"/>
</dbReference>
<name>A0A2M7G523_9BACT</name>
<protein>
    <recommendedName>
        <fullName evidence="1">PLD phosphodiesterase domain-containing protein</fullName>
    </recommendedName>
</protein>
<dbReference type="InterPro" id="IPR025202">
    <property type="entry name" value="PLD-like_dom"/>
</dbReference>
<organism evidence="2 3">
    <name type="scientific">bacterium (Candidatus Blackallbacteria) CG17_big_fil_post_rev_8_21_14_2_50_48_46</name>
    <dbReference type="NCBI Taxonomy" id="2014261"/>
    <lineage>
        <taxon>Bacteria</taxon>
        <taxon>Candidatus Blackallbacteria</taxon>
    </lineage>
</organism>
<dbReference type="InterPro" id="IPR001736">
    <property type="entry name" value="PLipase_D/transphosphatidylase"/>
</dbReference>
<evidence type="ECO:0000259" key="1">
    <source>
        <dbReference type="PROSITE" id="PS50035"/>
    </source>
</evidence>
<proteinExistence type="predicted"/>
<dbReference type="PANTHER" id="PTHR21248">
    <property type="entry name" value="CARDIOLIPIN SYNTHASE"/>
    <property type="match status" value="1"/>
</dbReference>
<feature type="domain" description="PLD phosphodiesterase" evidence="1">
    <location>
        <begin position="726"/>
        <end position="753"/>
    </location>
</feature>
<evidence type="ECO:0000313" key="3">
    <source>
        <dbReference type="Proteomes" id="UP000231019"/>
    </source>
</evidence>
<reference evidence="2 3" key="1">
    <citation type="submission" date="2017-09" db="EMBL/GenBank/DDBJ databases">
        <title>Depth-based differentiation of microbial function through sediment-hosted aquifers and enrichment of novel symbionts in the deep terrestrial subsurface.</title>
        <authorList>
            <person name="Probst A.J."/>
            <person name="Ladd B."/>
            <person name="Jarett J.K."/>
            <person name="Geller-Mcgrath D.E."/>
            <person name="Sieber C.M."/>
            <person name="Emerson J.B."/>
            <person name="Anantharaman K."/>
            <person name="Thomas B.C."/>
            <person name="Malmstrom R."/>
            <person name="Stieglmeier M."/>
            <person name="Klingl A."/>
            <person name="Woyke T."/>
            <person name="Ryan C.M."/>
            <person name="Banfield J.F."/>
        </authorList>
    </citation>
    <scope>NUCLEOTIDE SEQUENCE [LARGE SCALE GENOMIC DNA]</scope>
    <source>
        <strain evidence="2">CG17_big_fil_post_rev_8_21_14_2_50_48_46</strain>
    </source>
</reference>
<dbReference type="AlphaFoldDB" id="A0A2M7G523"/>
<dbReference type="EMBL" id="PFFQ01000032">
    <property type="protein sequence ID" value="PIW16975.1"/>
    <property type="molecule type" value="Genomic_DNA"/>
</dbReference>
<dbReference type="PROSITE" id="PS50035">
    <property type="entry name" value="PLD"/>
    <property type="match status" value="2"/>
</dbReference>
<dbReference type="SUPFAM" id="SSF56024">
    <property type="entry name" value="Phospholipase D/nuclease"/>
    <property type="match status" value="2"/>
</dbReference>